<evidence type="ECO:0000256" key="1">
    <source>
        <dbReference type="ARBA" id="ARBA00006562"/>
    </source>
</evidence>
<comment type="subcellular location">
    <subcellularLocation>
        <location evidence="2">Nucleus</location>
    </subcellularLocation>
</comment>
<dbReference type="GO" id="GO:0000166">
    <property type="term" value="F:nucleotide binding"/>
    <property type="evidence" value="ECO:0007669"/>
    <property type="project" value="UniProtKB-KW"/>
</dbReference>
<dbReference type="GO" id="GO:0034353">
    <property type="term" value="F:mRNA 5'-diphosphatase activity"/>
    <property type="evidence" value="ECO:0007669"/>
    <property type="project" value="TreeGrafter"/>
</dbReference>
<keyword evidence="2" id="KW-0547">Nucleotide-binding</keyword>
<dbReference type="GO" id="GO:0000956">
    <property type="term" value="P:nuclear-transcribed mRNA catabolic process"/>
    <property type="evidence" value="ECO:0007669"/>
    <property type="project" value="TreeGrafter"/>
</dbReference>
<dbReference type="InterPro" id="IPR013961">
    <property type="entry name" value="RAI1"/>
</dbReference>
<evidence type="ECO:0000313" key="5">
    <source>
        <dbReference type="RefSeq" id="XP_026673803.1"/>
    </source>
</evidence>
<evidence type="ECO:0000259" key="3">
    <source>
        <dbReference type="Pfam" id="PF08652"/>
    </source>
</evidence>
<keyword evidence="2" id="KW-0540">Nuclease</keyword>
<dbReference type="GO" id="GO:0046872">
    <property type="term" value="F:metal ion binding"/>
    <property type="evidence" value="ECO:0007669"/>
    <property type="project" value="UniProtKB-KW"/>
</dbReference>
<reference evidence="5" key="1">
    <citation type="submission" date="2025-08" db="UniProtKB">
        <authorList>
            <consortium name="RefSeq"/>
        </authorList>
    </citation>
    <scope>IDENTIFICATION</scope>
    <source>
        <tissue evidence="5">Whole body</tissue>
    </source>
</reference>
<comment type="function">
    <text evidence="2">Decapping enzyme for NAD-capped RNAs: specifically hydrolyzes the nicotinamide adenine dinucleotide (NAD) cap from a subset of RNAs by removing the entire NAD moiety from the 5'-end of an NAD-capped RNA.</text>
</comment>
<dbReference type="KEGG" id="ccal:108630263"/>
<feature type="domain" description="RAI1-like" evidence="3">
    <location>
        <begin position="26"/>
        <end position="176"/>
    </location>
</feature>
<dbReference type="GO" id="GO:0005634">
    <property type="term" value="C:nucleus"/>
    <property type="evidence" value="ECO:0007669"/>
    <property type="project" value="UniProtKB-SubCell"/>
</dbReference>
<protein>
    <recommendedName>
        <fullName evidence="2">Decapping nuclease</fullName>
        <ecNumber evidence="2">3.6.1.-</ecNumber>
    </recommendedName>
</protein>
<evidence type="ECO:0000256" key="2">
    <source>
        <dbReference type="RuleBase" id="RU367113"/>
    </source>
</evidence>
<keyword evidence="2" id="KW-0694">RNA-binding</keyword>
<proteinExistence type="inferred from homology"/>
<comment type="cofactor">
    <cofactor evidence="2">
        <name>a divalent metal cation</name>
        <dbReference type="ChEBI" id="CHEBI:60240"/>
    </cofactor>
</comment>
<dbReference type="GO" id="GO:0005829">
    <property type="term" value="C:cytosol"/>
    <property type="evidence" value="ECO:0007669"/>
    <property type="project" value="TreeGrafter"/>
</dbReference>
<dbReference type="PANTHER" id="PTHR12395">
    <property type="entry name" value="DOM-3 RELATED"/>
    <property type="match status" value="1"/>
</dbReference>
<dbReference type="AlphaFoldDB" id="A0AAJ7SAD1"/>
<dbReference type="GO" id="GO:0003723">
    <property type="term" value="F:RNA binding"/>
    <property type="evidence" value="ECO:0007669"/>
    <property type="project" value="UniProtKB-KW"/>
</dbReference>
<keyword evidence="4" id="KW-1185">Reference proteome</keyword>
<dbReference type="GO" id="GO:0004518">
    <property type="term" value="F:nuclease activity"/>
    <property type="evidence" value="ECO:0007669"/>
    <property type="project" value="UniProtKB-KW"/>
</dbReference>
<sequence>MQDSNIKTVSVPLIRGSAMHISDLEVIGSYSVNSEREYVDDLSELRYYKEPANKNVRFDLNYNANTTISTVDEPWDTNFLLKWISNNFDSLRAQDVNKNKTQRLAAHFICYRGVLKNLLHTPFNTSSGWIICAAKLKESIYLYHYDTDEVIKQNLNMTEHAKRLTAYGFKFQQFALSGINDLLIIHYSQQILCIYRKIMLL</sequence>
<gene>
    <name evidence="5" type="primary">LOC108630263</name>
</gene>
<comment type="similarity">
    <text evidence="1 2">Belongs to the DXO/Dom3Z family.</text>
</comment>
<dbReference type="PANTHER" id="PTHR12395:SF9">
    <property type="entry name" value="DECAPPING AND EXORIBONUCLEASE PROTEIN"/>
    <property type="match status" value="1"/>
</dbReference>
<keyword evidence="2" id="KW-0539">Nucleus</keyword>
<dbReference type="InterPro" id="IPR039039">
    <property type="entry name" value="RAI1-like_fam"/>
</dbReference>
<name>A0AAJ7SAD1_9HYME</name>
<keyword evidence="2" id="KW-0378">Hydrolase</keyword>
<dbReference type="Proteomes" id="UP000694925">
    <property type="component" value="Unplaced"/>
</dbReference>
<evidence type="ECO:0000313" key="4">
    <source>
        <dbReference type="Proteomes" id="UP000694925"/>
    </source>
</evidence>
<keyword evidence="2" id="KW-0479">Metal-binding</keyword>
<dbReference type="EC" id="3.6.1.-" evidence="2"/>
<dbReference type="Pfam" id="PF08652">
    <property type="entry name" value="RAI1"/>
    <property type="match status" value="1"/>
</dbReference>
<dbReference type="GO" id="GO:0110155">
    <property type="term" value="P:NAD-cap decapping"/>
    <property type="evidence" value="ECO:0007669"/>
    <property type="project" value="TreeGrafter"/>
</dbReference>
<dbReference type="RefSeq" id="XP_026673803.1">
    <property type="nucleotide sequence ID" value="XM_026818002.1"/>
</dbReference>
<organism evidence="4 5">
    <name type="scientific">Ceratina calcarata</name>
    <dbReference type="NCBI Taxonomy" id="156304"/>
    <lineage>
        <taxon>Eukaryota</taxon>
        <taxon>Metazoa</taxon>
        <taxon>Ecdysozoa</taxon>
        <taxon>Arthropoda</taxon>
        <taxon>Hexapoda</taxon>
        <taxon>Insecta</taxon>
        <taxon>Pterygota</taxon>
        <taxon>Neoptera</taxon>
        <taxon>Endopterygota</taxon>
        <taxon>Hymenoptera</taxon>
        <taxon>Apocrita</taxon>
        <taxon>Aculeata</taxon>
        <taxon>Apoidea</taxon>
        <taxon>Anthophila</taxon>
        <taxon>Apidae</taxon>
        <taxon>Ceratina</taxon>
        <taxon>Zadontomerus</taxon>
    </lineage>
</organism>
<dbReference type="GeneID" id="108630263"/>
<accession>A0AAJ7SAD1</accession>